<keyword evidence="2" id="KW-1185">Reference proteome</keyword>
<evidence type="ECO:0000313" key="2">
    <source>
        <dbReference type="Proteomes" id="UP000663792"/>
    </source>
</evidence>
<dbReference type="Proteomes" id="UP000663792">
    <property type="component" value="Unassembled WGS sequence"/>
</dbReference>
<reference evidence="1" key="1">
    <citation type="submission" date="2021-01" db="EMBL/GenBank/DDBJ databases">
        <title>YIM 132084 draft genome.</title>
        <authorList>
            <person name="An D."/>
        </authorList>
    </citation>
    <scope>NUCLEOTIDE SEQUENCE</scope>
    <source>
        <strain evidence="1">YIM 132084</strain>
    </source>
</reference>
<evidence type="ECO:0008006" key="3">
    <source>
        <dbReference type="Google" id="ProtNLM"/>
    </source>
</evidence>
<dbReference type="AlphaFoldDB" id="A0A938YKL0"/>
<dbReference type="EMBL" id="JAERWK010000029">
    <property type="protein sequence ID" value="MBM9469505.1"/>
    <property type="molecule type" value="Genomic_DNA"/>
</dbReference>
<evidence type="ECO:0000313" key="1">
    <source>
        <dbReference type="EMBL" id="MBM9469505.1"/>
    </source>
</evidence>
<dbReference type="RefSeq" id="WP_205262471.1">
    <property type="nucleotide sequence ID" value="NZ_JAERWK010000029.1"/>
</dbReference>
<organism evidence="1 2">
    <name type="scientific">Nakamurella leprariae</name>
    <dbReference type="NCBI Taxonomy" id="2803911"/>
    <lineage>
        <taxon>Bacteria</taxon>
        <taxon>Bacillati</taxon>
        <taxon>Actinomycetota</taxon>
        <taxon>Actinomycetes</taxon>
        <taxon>Nakamurellales</taxon>
        <taxon>Nakamurellaceae</taxon>
        <taxon>Nakamurella</taxon>
    </lineage>
</organism>
<sequence length="72" mass="8302">MTRRRDLVKKIADAAKEAGVPWVVAREGSNHTVYRLGELTIPVPRHTEVGEVTTREIYKECAPELGKDWWRK</sequence>
<protein>
    <recommendedName>
        <fullName evidence="3">Type II toxin-antitoxin system HicA family toxin</fullName>
    </recommendedName>
</protein>
<accession>A0A938YKL0</accession>
<gene>
    <name evidence="1" type="ORF">JL106_19650</name>
</gene>
<proteinExistence type="predicted"/>
<comment type="caution">
    <text evidence="1">The sequence shown here is derived from an EMBL/GenBank/DDBJ whole genome shotgun (WGS) entry which is preliminary data.</text>
</comment>
<name>A0A938YKL0_9ACTN</name>